<keyword evidence="1" id="KW-0472">Membrane</keyword>
<keyword evidence="1" id="KW-0812">Transmembrane</keyword>
<feature type="transmembrane region" description="Helical" evidence="1">
    <location>
        <begin position="187"/>
        <end position="208"/>
    </location>
</feature>
<dbReference type="EMBL" id="KV417389">
    <property type="protein sequence ID" value="KZO89511.1"/>
    <property type="molecule type" value="Genomic_DNA"/>
</dbReference>
<dbReference type="Proteomes" id="UP000076738">
    <property type="component" value="Unassembled WGS sequence"/>
</dbReference>
<gene>
    <name evidence="2" type="ORF">CALVIDRAFT_569857</name>
</gene>
<accession>A0A167FI14</accession>
<name>A0A167FI14_CALVF</name>
<reference evidence="2 3" key="1">
    <citation type="journal article" date="2016" name="Mol. Biol. Evol.">
        <title>Comparative Genomics of Early-Diverging Mushroom-Forming Fungi Provides Insights into the Origins of Lignocellulose Decay Capabilities.</title>
        <authorList>
            <person name="Nagy L.G."/>
            <person name="Riley R."/>
            <person name="Tritt A."/>
            <person name="Adam C."/>
            <person name="Daum C."/>
            <person name="Floudas D."/>
            <person name="Sun H."/>
            <person name="Yadav J.S."/>
            <person name="Pangilinan J."/>
            <person name="Larsson K.H."/>
            <person name="Matsuura K."/>
            <person name="Barry K."/>
            <person name="Labutti K."/>
            <person name="Kuo R."/>
            <person name="Ohm R.A."/>
            <person name="Bhattacharya S.S."/>
            <person name="Shirouzu T."/>
            <person name="Yoshinaga Y."/>
            <person name="Martin F.M."/>
            <person name="Grigoriev I.V."/>
            <person name="Hibbett D.S."/>
        </authorList>
    </citation>
    <scope>NUCLEOTIDE SEQUENCE [LARGE SCALE GENOMIC DNA]</scope>
    <source>
        <strain evidence="2 3">TUFC12733</strain>
    </source>
</reference>
<sequence length="252" mass="26615">MDMDDAVSLLGDNDNGLDDADQVLMGLSNDLVASFKAPDKGNNSPSRSSTGSFASIDITGSANAATNDKPAISRIAATEEQVELHPRLISNKELGVLSVLRAEGAHFTAAGRAAMANSSLEAIEEGRAGEVIDDDDDEKALGKRAAAGYAAMKSIGGDIAALFGFAQGVVEGSQNAQKTEKTKWEKFCLAVKIVFGWFLLVFAAILTVCKDAVKENPLKSVVLLVVWITMLARGVSFGDILTQSIESYAKKE</sequence>
<feature type="transmembrane region" description="Helical" evidence="1">
    <location>
        <begin position="220"/>
        <end position="241"/>
    </location>
</feature>
<evidence type="ECO:0000313" key="3">
    <source>
        <dbReference type="Proteomes" id="UP000076738"/>
    </source>
</evidence>
<keyword evidence="3" id="KW-1185">Reference proteome</keyword>
<proteinExistence type="predicted"/>
<keyword evidence="1" id="KW-1133">Transmembrane helix</keyword>
<evidence type="ECO:0000256" key="1">
    <source>
        <dbReference type="SAM" id="Phobius"/>
    </source>
</evidence>
<organism evidence="2 3">
    <name type="scientific">Calocera viscosa (strain TUFC12733)</name>
    <dbReference type="NCBI Taxonomy" id="1330018"/>
    <lineage>
        <taxon>Eukaryota</taxon>
        <taxon>Fungi</taxon>
        <taxon>Dikarya</taxon>
        <taxon>Basidiomycota</taxon>
        <taxon>Agaricomycotina</taxon>
        <taxon>Dacrymycetes</taxon>
        <taxon>Dacrymycetales</taxon>
        <taxon>Dacrymycetaceae</taxon>
        <taxon>Calocera</taxon>
    </lineage>
</organism>
<dbReference type="OrthoDB" id="10476354at2759"/>
<dbReference type="AlphaFoldDB" id="A0A167FI14"/>
<protein>
    <submittedName>
        <fullName evidence="2">Uncharacterized protein</fullName>
    </submittedName>
</protein>
<evidence type="ECO:0000313" key="2">
    <source>
        <dbReference type="EMBL" id="KZO89511.1"/>
    </source>
</evidence>